<gene>
    <name evidence="1" type="ORF">VIBNISOn1_900001</name>
</gene>
<evidence type="ECO:0000313" key="2">
    <source>
        <dbReference type="Proteomes" id="UP000018211"/>
    </source>
</evidence>
<dbReference type="EMBL" id="CAOF01000187">
    <property type="protein sequence ID" value="CCO49777.1"/>
    <property type="molecule type" value="Genomic_DNA"/>
</dbReference>
<evidence type="ECO:0000313" key="1">
    <source>
        <dbReference type="EMBL" id="CCO49777.1"/>
    </source>
</evidence>
<name>A0AAV2VZF7_9VIBR</name>
<protein>
    <recommendedName>
        <fullName evidence="3">ATPase involved in DNA repair</fullName>
    </recommendedName>
</protein>
<dbReference type="AlphaFoldDB" id="A0AAV2VZF7"/>
<accession>A0AAV2VZF7</accession>
<comment type="caution">
    <text evidence="1">The sequence shown here is derived from an EMBL/GenBank/DDBJ whole genome shotgun (WGS) entry which is preliminary data.</text>
</comment>
<sequence length="158" mass="18511">MYKIIAIYAVLLLVLVSVGRHFVSERGLEIQDLLPIMDLKVSLVGKMVTNRARLQLMRNKLVEAEWRAHNRRYQVLLDQINEKIDFYDMSIDEIKQVNTLGSFSNEEMKVRRAALYESLRSELEYESTLDKYQLLVLELMLSADKLNNDKHIAPPWNN</sequence>
<evidence type="ECO:0008006" key="3">
    <source>
        <dbReference type="Google" id="ProtNLM"/>
    </source>
</evidence>
<organism evidence="1 2">
    <name type="scientific">Vibrio nigripulchritudo SOn1</name>
    <dbReference type="NCBI Taxonomy" id="1238450"/>
    <lineage>
        <taxon>Bacteria</taxon>
        <taxon>Pseudomonadati</taxon>
        <taxon>Pseudomonadota</taxon>
        <taxon>Gammaproteobacteria</taxon>
        <taxon>Vibrionales</taxon>
        <taxon>Vibrionaceae</taxon>
        <taxon>Vibrio</taxon>
    </lineage>
</organism>
<dbReference type="Proteomes" id="UP000018211">
    <property type="component" value="Unassembled WGS sequence"/>
</dbReference>
<reference evidence="1 2" key="1">
    <citation type="journal article" date="2013" name="ISME J.">
        <title>Comparative genomics of pathogenic lineages of Vibrio nigripulchritudo identifies virulence-associated traits.</title>
        <authorList>
            <person name="Goudenege D."/>
            <person name="Labreuche Y."/>
            <person name="Krin E."/>
            <person name="Ansquer D."/>
            <person name="Mangenot S."/>
            <person name="Calteau A."/>
            <person name="Medigue C."/>
            <person name="Mazel D."/>
            <person name="Polz M.F."/>
            <person name="Le Roux F."/>
        </authorList>
    </citation>
    <scope>NUCLEOTIDE SEQUENCE [LARGE SCALE GENOMIC DNA]</scope>
    <source>
        <strain evidence="1 2">SOn1</strain>
    </source>
</reference>
<proteinExistence type="predicted"/>